<comment type="caution">
    <text evidence="2">The sequence shown here is derived from an EMBL/GenBank/DDBJ whole genome shotgun (WGS) entry which is preliminary data.</text>
</comment>
<proteinExistence type="predicted"/>
<feature type="transmembrane region" description="Helical" evidence="1">
    <location>
        <begin position="38"/>
        <end position="60"/>
    </location>
</feature>
<accession>A0A3A8ADV9</accession>
<keyword evidence="3" id="KW-1185">Reference proteome</keyword>
<keyword evidence="1" id="KW-0812">Transmembrane</keyword>
<feature type="transmembrane region" description="Helical" evidence="1">
    <location>
        <begin position="72"/>
        <end position="91"/>
    </location>
</feature>
<name>A0A3A8ADV9_9HYPH</name>
<gene>
    <name evidence="2" type="ORF">DEM25_001880</name>
</gene>
<dbReference type="AlphaFoldDB" id="A0A3A8ADV9"/>
<protein>
    <submittedName>
        <fullName evidence="2">Uncharacterized protein</fullName>
    </submittedName>
</protein>
<dbReference type="InterPro" id="IPR053803">
    <property type="entry name" value="DUF6949"/>
</dbReference>
<keyword evidence="1" id="KW-1133">Transmembrane helix</keyword>
<dbReference type="Pfam" id="PF22258">
    <property type="entry name" value="DUF6949"/>
    <property type="match status" value="1"/>
</dbReference>
<sequence>MVLWIVVVGFAVALSTFFLLEAALDGQPAFDEATVLRLGIAPSVLFFALCGPVMIVRAGLSPNRRGRRSRWPLTALVAAGAWAGLVGIVAVETGRLIAVA</sequence>
<organism evidence="2 3">
    <name type="scientific">Oceaniradius stylonematis</name>
    <dbReference type="NCBI Taxonomy" id="2184161"/>
    <lineage>
        <taxon>Bacteria</taxon>
        <taxon>Pseudomonadati</taxon>
        <taxon>Pseudomonadota</taxon>
        <taxon>Alphaproteobacteria</taxon>
        <taxon>Hyphomicrobiales</taxon>
        <taxon>Ahrensiaceae</taxon>
        <taxon>Oceaniradius</taxon>
    </lineage>
</organism>
<dbReference type="RefSeq" id="WP_109767934.1">
    <property type="nucleotide sequence ID" value="NZ_CP159474.1"/>
</dbReference>
<keyword evidence="1" id="KW-0472">Membrane</keyword>
<evidence type="ECO:0000313" key="2">
    <source>
        <dbReference type="EMBL" id="RKF08096.1"/>
    </source>
</evidence>
<evidence type="ECO:0000313" key="3">
    <source>
        <dbReference type="Proteomes" id="UP000246132"/>
    </source>
</evidence>
<evidence type="ECO:0000256" key="1">
    <source>
        <dbReference type="SAM" id="Phobius"/>
    </source>
</evidence>
<dbReference type="EMBL" id="QFWV02000002">
    <property type="protein sequence ID" value="RKF08096.1"/>
    <property type="molecule type" value="Genomic_DNA"/>
</dbReference>
<dbReference type="Proteomes" id="UP000246132">
    <property type="component" value="Unassembled WGS sequence"/>
</dbReference>
<reference evidence="2 3" key="1">
    <citation type="journal article" date="2018" name="Int. J. Syst. Bacteriol.">
        <title>Oceaniradius stylonemae gen. nov., sp. nov., isolated from a red alga, Stylonema cornu-cervi.</title>
        <authorList>
            <person name="Jeong S."/>
        </authorList>
    </citation>
    <scope>NUCLEOTIDE SEQUENCE [LARGE SCALE GENOMIC DNA]</scope>
    <source>
        <strain evidence="2 3">StC1</strain>
    </source>
</reference>